<dbReference type="SUPFAM" id="SSF51735">
    <property type="entry name" value="NAD(P)-binding Rossmann-fold domains"/>
    <property type="match status" value="1"/>
</dbReference>
<dbReference type="EMBL" id="CP017606">
    <property type="protein sequence ID" value="ATW29709.1"/>
    <property type="molecule type" value="Genomic_DNA"/>
</dbReference>
<accession>A0A2D3T1L8</accession>
<dbReference type="Proteomes" id="UP000230008">
    <property type="component" value="Chromosome"/>
</dbReference>
<dbReference type="AlphaFoldDB" id="A0A2D3T1L8"/>
<dbReference type="RefSeq" id="WP_100103197.1">
    <property type="nucleotide sequence ID" value="NZ_CAWNMT010000001.1"/>
</dbReference>
<reference evidence="2" key="1">
    <citation type="submission" date="2016-10" db="EMBL/GenBank/DDBJ databases">
        <authorList>
            <person name="Chevignon G."/>
        </authorList>
    </citation>
    <scope>NUCLEOTIDE SEQUENCE [LARGE SCALE GENOMIC DNA]</scope>
    <source>
        <strain evidence="2">A2C</strain>
    </source>
</reference>
<reference evidence="2" key="2">
    <citation type="submission" date="2017-11" db="EMBL/GenBank/DDBJ databases">
        <title>PacBio sequencing of new strain of the secondary endosymbiont Candidatus Hamiltonella defensa.</title>
        <authorList>
            <person name="Strand M.R."/>
            <person name="Oliver K."/>
        </authorList>
    </citation>
    <scope>NUCLEOTIDE SEQUENCE [LARGE SCALE GENOMIC DNA]</scope>
    <source>
        <strain evidence="2">A2C</strain>
    </source>
</reference>
<evidence type="ECO:0000313" key="1">
    <source>
        <dbReference type="EMBL" id="ATW29709.1"/>
    </source>
</evidence>
<protein>
    <submittedName>
        <fullName evidence="1">C factor cell-cell signaling protein</fullName>
    </submittedName>
</protein>
<dbReference type="InterPro" id="IPR051468">
    <property type="entry name" value="Fungal_SecMetab_SDRs"/>
</dbReference>
<evidence type="ECO:0000313" key="2">
    <source>
        <dbReference type="Proteomes" id="UP000230008"/>
    </source>
</evidence>
<gene>
    <name evidence="1" type="ORF">BJP41_04415</name>
</gene>
<organism evidence="1 2">
    <name type="scientific">Candidatus Williamhamiltonella defendens</name>
    <dbReference type="NCBI Taxonomy" id="138072"/>
    <lineage>
        <taxon>Bacteria</taxon>
        <taxon>Pseudomonadati</taxon>
        <taxon>Pseudomonadota</taxon>
        <taxon>Gammaproteobacteria</taxon>
        <taxon>Enterobacterales</taxon>
        <taxon>Enterobacteriaceae</taxon>
        <taxon>aphid secondary symbionts</taxon>
        <taxon>Candidatus Williamhamiltonella</taxon>
    </lineage>
</organism>
<dbReference type="PANTHER" id="PTHR43544:SF12">
    <property type="entry name" value="NAD(P)-BINDING ROSSMANN-FOLD SUPERFAMILY PROTEIN"/>
    <property type="match status" value="1"/>
</dbReference>
<dbReference type="Pfam" id="PF00106">
    <property type="entry name" value="adh_short"/>
    <property type="match status" value="1"/>
</dbReference>
<name>A0A2D3T1L8_9ENTR</name>
<sequence length="224" mass="25556">MNFEQGMWVIGAGKMGSALARKGRQAKMEVKLISRPDYDMTQKEEVKRFFDSVNQLPSVIVNTIGMLHDAEHTPEKSLAAFKADWFYESLRVNALPVIWMAQCLSKKLTKHNEFIFIILSARVSSLSDNHLGGWYSYRASKSALNMFIKNISIEWSWRFPKTAICGYHPGTVDTPLSEPFKKKVNPEKLFSPEKAADDLLTQIQKTTPAMSGDLFDWQGERIEF</sequence>
<dbReference type="GO" id="GO:0005737">
    <property type="term" value="C:cytoplasm"/>
    <property type="evidence" value="ECO:0007669"/>
    <property type="project" value="TreeGrafter"/>
</dbReference>
<proteinExistence type="predicted"/>
<dbReference type="Gene3D" id="3.40.50.720">
    <property type="entry name" value="NAD(P)-binding Rossmann-like Domain"/>
    <property type="match status" value="1"/>
</dbReference>
<dbReference type="GO" id="GO:0016491">
    <property type="term" value="F:oxidoreductase activity"/>
    <property type="evidence" value="ECO:0007669"/>
    <property type="project" value="TreeGrafter"/>
</dbReference>
<dbReference type="InterPro" id="IPR036291">
    <property type="entry name" value="NAD(P)-bd_dom_sf"/>
</dbReference>
<dbReference type="InterPro" id="IPR002347">
    <property type="entry name" value="SDR_fam"/>
</dbReference>
<dbReference type="PANTHER" id="PTHR43544">
    <property type="entry name" value="SHORT-CHAIN DEHYDROGENASE/REDUCTASE"/>
    <property type="match status" value="1"/>
</dbReference>